<comment type="caution">
    <text evidence="1">The sequence shown here is derived from an EMBL/GenBank/DDBJ whole genome shotgun (WGS) entry which is preliminary data.</text>
</comment>
<gene>
    <name evidence="1" type="ORF">GCM10009118_03750</name>
</gene>
<dbReference type="RefSeq" id="WP_343784536.1">
    <property type="nucleotide sequence ID" value="NZ_BAAAFH010000003.1"/>
</dbReference>
<sequence length="241" mass="28330">MKNFNRLGFVLLSCFLFSVGYSEGQIHAGKITFERKTNLHKKFPDQEMRRWIGDEKYKYDMFYLYFNDTMSVFLPEEINMNDRSNWTTVRNKVISYLQRDQRYSLLNVWGEEVVVADTLKHRTYKIIPKKREIAGYNCQMVRFDQNDSIRIYLWYTDAILPSVGPESYLGLPGAILGLATEDGGVVYFATKVEELEPDFQQVLPKFKTNKSLTEIEMIEELSKRFAGSPWGDKAIKELFMW</sequence>
<name>A0ABN1MLV4_9FLAO</name>
<dbReference type="Proteomes" id="UP001501126">
    <property type="component" value="Unassembled WGS sequence"/>
</dbReference>
<accession>A0ABN1MLV4</accession>
<protein>
    <submittedName>
        <fullName evidence="1">GLPGLI family protein</fullName>
    </submittedName>
</protein>
<dbReference type="NCBIfam" id="TIGR01200">
    <property type="entry name" value="GLPGLI"/>
    <property type="match status" value="1"/>
</dbReference>
<proteinExistence type="predicted"/>
<organism evidence="1 2">
    <name type="scientific">Wandonia haliotis</name>
    <dbReference type="NCBI Taxonomy" id="574963"/>
    <lineage>
        <taxon>Bacteria</taxon>
        <taxon>Pseudomonadati</taxon>
        <taxon>Bacteroidota</taxon>
        <taxon>Flavobacteriia</taxon>
        <taxon>Flavobacteriales</taxon>
        <taxon>Crocinitomicaceae</taxon>
        <taxon>Wandonia</taxon>
    </lineage>
</organism>
<reference evidence="1 2" key="1">
    <citation type="journal article" date="2019" name="Int. J. Syst. Evol. Microbiol.">
        <title>The Global Catalogue of Microorganisms (GCM) 10K type strain sequencing project: providing services to taxonomists for standard genome sequencing and annotation.</title>
        <authorList>
            <consortium name="The Broad Institute Genomics Platform"/>
            <consortium name="The Broad Institute Genome Sequencing Center for Infectious Disease"/>
            <person name="Wu L."/>
            <person name="Ma J."/>
        </authorList>
    </citation>
    <scope>NUCLEOTIDE SEQUENCE [LARGE SCALE GENOMIC DNA]</scope>
    <source>
        <strain evidence="1 2">JCM 16083</strain>
    </source>
</reference>
<dbReference type="EMBL" id="BAAAFH010000003">
    <property type="protein sequence ID" value="GAA0873967.1"/>
    <property type="molecule type" value="Genomic_DNA"/>
</dbReference>
<evidence type="ECO:0000313" key="1">
    <source>
        <dbReference type="EMBL" id="GAA0873967.1"/>
    </source>
</evidence>
<dbReference type="InterPro" id="IPR005901">
    <property type="entry name" value="GLPGLI"/>
</dbReference>
<keyword evidence="2" id="KW-1185">Reference proteome</keyword>
<evidence type="ECO:0000313" key="2">
    <source>
        <dbReference type="Proteomes" id="UP001501126"/>
    </source>
</evidence>
<dbReference type="Pfam" id="PF09697">
    <property type="entry name" value="Porph_ging"/>
    <property type="match status" value="1"/>
</dbReference>